<name>A0A2P2PBW4_RHIMU</name>
<reference evidence="1" key="1">
    <citation type="submission" date="2018-02" db="EMBL/GenBank/DDBJ databases">
        <title>Rhizophora mucronata_Transcriptome.</title>
        <authorList>
            <person name="Meera S.P."/>
            <person name="Sreeshan A."/>
            <person name="Augustine A."/>
        </authorList>
    </citation>
    <scope>NUCLEOTIDE SEQUENCE</scope>
    <source>
        <tissue evidence="1">Leaf</tissue>
    </source>
</reference>
<dbReference type="EMBL" id="GGEC01071752">
    <property type="protein sequence ID" value="MBX52236.1"/>
    <property type="molecule type" value="Transcribed_RNA"/>
</dbReference>
<organism evidence="1">
    <name type="scientific">Rhizophora mucronata</name>
    <name type="common">Asiatic mangrove</name>
    <dbReference type="NCBI Taxonomy" id="61149"/>
    <lineage>
        <taxon>Eukaryota</taxon>
        <taxon>Viridiplantae</taxon>
        <taxon>Streptophyta</taxon>
        <taxon>Embryophyta</taxon>
        <taxon>Tracheophyta</taxon>
        <taxon>Spermatophyta</taxon>
        <taxon>Magnoliopsida</taxon>
        <taxon>eudicotyledons</taxon>
        <taxon>Gunneridae</taxon>
        <taxon>Pentapetalae</taxon>
        <taxon>rosids</taxon>
        <taxon>fabids</taxon>
        <taxon>Malpighiales</taxon>
        <taxon>Rhizophoraceae</taxon>
        <taxon>Rhizophora</taxon>
    </lineage>
</organism>
<evidence type="ECO:0000313" key="1">
    <source>
        <dbReference type="EMBL" id="MBX52236.1"/>
    </source>
</evidence>
<dbReference type="AlphaFoldDB" id="A0A2P2PBW4"/>
<accession>A0A2P2PBW4</accession>
<protein>
    <submittedName>
        <fullName evidence="1">Uncharacterized protein</fullName>
    </submittedName>
</protein>
<sequence length="30" mass="3808">MRAQAKKKFNLVKGYFWYKRFIKQAKRERS</sequence>
<proteinExistence type="predicted"/>